<sequence length="101" mass="11643">MVNSLFDKKTAKQFTAIAREKAKLQAKEQKAVDNFMHSSSMETIISVFDIVDVNGHPKEKALSSQLRNKYLQSELGFDDLMTLEGLYSSNYRFFKNKDEQE</sequence>
<proteinExistence type="predicted"/>
<reference evidence="1" key="1">
    <citation type="submission" date="2020-10" db="EMBL/GenBank/DDBJ databases">
        <authorList>
            <person name="Gilroy R."/>
        </authorList>
    </citation>
    <scope>NUCLEOTIDE SEQUENCE</scope>
    <source>
        <strain evidence="1">ChiGjej2B2-12916</strain>
    </source>
</reference>
<organism evidence="1 2">
    <name type="scientific">Candidatus Enterenecus faecium</name>
    <dbReference type="NCBI Taxonomy" id="2840780"/>
    <lineage>
        <taxon>Bacteria</taxon>
        <taxon>Bacillati</taxon>
        <taxon>Bacillota</taxon>
        <taxon>Clostridia</taxon>
        <taxon>Eubacteriales</taxon>
        <taxon>Candidatus Enterenecus</taxon>
    </lineage>
</organism>
<reference evidence="1" key="2">
    <citation type="journal article" date="2021" name="PeerJ">
        <title>Extensive microbial diversity within the chicken gut microbiome revealed by metagenomics and culture.</title>
        <authorList>
            <person name="Gilroy R."/>
            <person name="Ravi A."/>
            <person name="Getino M."/>
            <person name="Pursley I."/>
            <person name="Horton D.L."/>
            <person name="Alikhan N.F."/>
            <person name="Baker D."/>
            <person name="Gharbi K."/>
            <person name="Hall N."/>
            <person name="Watson M."/>
            <person name="Adriaenssens E.M."/>
            <person name="Foster-Nyarko E."/>
            <person name="Jarju S."/>
            <person name="Secka A."/>
            <person name="Antonio M."/>
            <person name="Oren A."/>
            <person name="Chaudhuri R.R."/>
            <person name="La Ragione R."/>
            <person name="Hildebrand F."/>
            <person name="Pallen M.J."/>
        </authorList>
    </citation>
    <scope>NUCLEOTIDE SEQUENCE</scope>
    <source>
        <strain evidence="1">ChiGjej2B2-12916</strain>
    </source>
</reference>
<dbReference type="AlphaFoldDB" id="A0A9D0YU53"/>
<dbReference type="Proteomes" id="UP000886879">
    <property type="component" value="Unassembled WGS sequence"/>
</dbReference>
<evidence type="ECO:0000313" key="1">
    <source>
        <dbReference type="EMBL" id="HIQ60853.1"/>
    </source>
</evidence>
<accession>A0A9D0YU53</accession>
<name>A0A9D0YU53_9FIRM</name>
<evidence type="ECO:0000313" key="2">
    <source>
        <dbReference type="Proteomes" id="UP000886879"/>
    </source>
</evidence>
<dbReference type="EMBL" id="DVFO01000045">
    <property type="protein sequence ID" value="HIQ60853.1"/>
    <property type="molecule type" value="Genomic_DNA"/>
</dbReference>
<protein>
    <submittedName>
        <fullName evidence="1">Uncharacterized protein</fullName>
    </submittedName>
</protein>
<comment type="caution">
    <text evidence="1">The sequence shown here is derived from an EMBL/GenBank/DDBJ whole genome shotgun (WGS) entry which is preliminary data.</text>
</comment>
<gene>
    <name evidence="1" type="ORF">IAD31_04570</name>
</gene>